<dbReference type="InterPro" id="IPR048254">
    <property type="entry name" value="CDP_ALCOHOL_P_TRANSF_CS"/>
</dbReference>
<dbReference type="Proteomes" id="UP000832041">
    <property type="component" value="Chromosome"/>
</dbReference>
<evidence type="ECO:0000313" key="5">
    <source>
        <dbReference type="EMBL" id="UPT23499.1"/>
    </source>
</evidence>
<feature type="transmembrane region" description="Helical" evidence="4">
    <location>
        <begin position="262"/>
        <end position="287"/>
    </location>
</feature>
<dbReference type="Gene3D" id="1.20.120.1760">
    <property type="match status" value="1"/>
</dbReference>
<feature type="compositionally biased region" description="Acidic residues" evidence="3">
    <location>
        <begin position="178"/>
        <end position="191"/>
    </location>
</feature>
<keyword evidence="4" id="KW-0472">Membrane</keyword>
<reference evidence="5 6" key="1">
    <citation type="submission" date="2020-04" db="EMBL/GenBank/DDBJ databases">
        <title>Thermobifida alba genome sequencing and assembly.</title>
        <authorList>
            <person name="Luzics S."/>
            <person name="Horvath B."/>
            <person name="Nagy I."/>
            <person name="Toth A."/>
            <person name="Nagy I."/>
            <person name="Kukolya J."/>
        </authorList>
    </citation>
    <scope>NUCLEOTIDE SEQUENCE [LARGE SCALE GENOMIC DNA]</scope>
    <source>
        <strain evidence="5 6">DSM 43795</strain>
    </source>
</reference>
<protein>
    <submittedName>
        <fullName evidence="5">CDP-alcohol phosphatidyltransferase family protein</fullName>
    </submittedName>
</protein>
<gene>
    <name evidence="5" type="ORF">FOF52_12425</name>
</gene>
<dbReference type="EMBL" id="CP051627">
    <property type="protein sequence ID" value="UPT23499.1"/>
    <property type="molecule type" value="Genomic_DNA"/>
</dbReference>
<feature type="transmembrane region" description="Helical" evidence="4">
    <location>
        <begin position="233"/>
        <end position="256"/>
    </location>
</feature>
<sequence>MTAFTLAEVRERTYKKRDAWWTVFLVDPLAGRLVVWTANHTSITPNQLTLGAGVLGLASAACFTQGSWPWLVAGALLFHLSFVLDCMDGKIARLKGTGSVFGAWVDFVFDRIRFFACMMALLLGQWVYTGEIGYLLLAPLLTFFDLLRYLNGPQMAKTRRSMRRQLGEALLGRRSEPVVEDPESTETEEAVQPEQRDSGEVAAAVSVESVFTRFRGYQRVRDALLRHRVRPHLFSGIEFEMFVCVLAPLTAVVSLFTPWPSLIVPVAVFASVALMLFETVLVVKLWLDTRAFEARMRELTAVD</sequence>
<keyword evidence="4" id="KW-0812">Transmembrane</keyword>
<keyword evidence="6" id="KW-1185">Reference proteome</keyword>
<keyword evidence="1 2" id="KW-0808">Transferase</keyword>
<dbReference type="InterPro" id="IPR043130">
    <property type="entry name" value="CDP-OH_PTrfase_TM_dom"/>
</dbReference>
<dbReference type="InterPro" id="IPR000462">
    <property type="entry name" value="CDP-OH_P_trans"/>
</dbReference>
<organism evidence="5 6">
    <name type="scientific">Thermobifida alba</name>
    <name type="common">Thermomonospora alba</name>
    <dbReference type="NCBI Taxonomy" id="53522"/>
    <lineage>
        <taxon>Bacteria</taxon>
        <taxon>Bacillati</taxon>
        <taxon>Actinomycetota</taxon>
        <taxon>Actinomycetes</taxon>
        <taxon>Streptosporangiales</taxon>
        <taxon>Nocardiopsidaceae</taxon>
        <taxon>Thermobifida</taxon>
    </lineage>
</organism>
<name>A0ABY4L7W5_THEAE</name>
<evidence type="ECO:0000256" key="4">
    <source>
        <dbReference type="SAM" id="Phobius"/>
    </source>
</evidence>
<evidence type="ECO:0000313" key="6">
    <source>
        <dbReference type="Proteomes" id="UP000832041"/>
    </source>
</evidence>
<feature type="region of interest" description="Disordered" evidence="3">
    <location>
        <begin position="173"/>
        <end position="198"/>
    </location>
</feature>
<accession>A0ABY4L7W5</accession>
<feature type="transmembrane region" description="Helical" evidence="4">
    <location>
        <begin position="132"/>
        <end position="150"/>
    </location>
</feature>
<dbReference type="Pfam" id="PF01066">
    <property type="entry name" value="CDP-OH_P_transf"/>
    <property type="match status" value="1"/>
</dbReference>
<proteinExistence type="inferred from homology"/>
<evidence type="ECO:0000256" key="1">
    <source>
        <dbReference type="ARBA" id="ARBA00022679"/>
    </source>
</evidence>
<dbReference type="RefSeq" id="WP_248593850.1">
    <property type="nucleotide sequence ID" value="NZ_BAABEB010000028.1"/>
</dbReference>
<evidence type="ECO:0000256" key="3">
    <source>
        <dbReference type="SAM" id="MobiDB-lite"/>
    </source>
</evidence>
<keyword evidence="4" id="KW-1133">Transmembrane helix</keyword>
<comment type="similarity">
    <text evidence="2">Belongs to the CDP-alcohol phosphatidyltransferase class-I family.</text>
</comment>
<evidence type="ECO:0000256" key="2">
    <source>
        <dbReference type="RuleBase" id="RU003750"/>
    </source>
</evidence>
<dbReference type="PROSITE" id="PS00379">
    <property type="entry name" value="CDP_ALCOHOL_P_TRANSF"/>
    <property type="match status" value="1"/>
</dbReference>